<evidence type="ECO:0000259" key="10">
    <source>
        <dbReference type="Pfam" id="PF23368"/>
    </source>
</evidence>
<evidence type="ECO:0000256" key="2">
    <source>
        <dbReference type="ARBA" id="ARBA00022723"/>
    </source>
</evidence>
<reference evidence="12" key="1">
    <citation type="submission" date="2016-11" db="EMBL/GenBank/DDBJ databases">
        <authorList>
            <person name="Varghese N."/>
            <person name="Submissions S."/>
        </authorList>
    </citation>
    <scope>NUCLEOTIDE SEQUENCE [LARGE SCALE GENOMIC DNA]</scope>
    <source>
        <strain evidence="12">GAS401</strain>
    </source>
</reference>
<evidence type="ECO:0000256" key="4">
    <source>
        <dbReference type="ARBA" id="ARBA00022833"/>
    </source>
</evidence>
<dbReference type="Proteomes" id="UP000184096">
    <property type="component" value="Chromosome I"/>
</dbReference>
<protein>
    <submittedName>
        <fullName evidence="11">Peptidase family M48</fullName>
    </submittedName>
</protein>
<sequence length="375" mass="39490">MTSATDRESQPGPTGIAPPPQGSASIFYDGTSSRRHTVQLSLKDRLEVAENGAVLAGWPFADIRRVDGVAGVLRLSCSSAPPLARLEVRDMALTEALILRCPHLDDNAAGRGVTAIIGWSIAATVSIVAVIWFGLPLAADRLAPLVPPALERRIGDAAEGQISALFGGKPCKAAAGAAAFNKLIREISTAAGFNTPVRSAVLDTPVPNAFALPGGKVFLFDGLLARSNDPDEIAGVLAHELGHVMHRDNTRNMIYSGGTSFLIGLLFGDVTGSGALVFGSRSLFTASYSREAEQNADDFAISVMHRLGRPTKPMGDLIFRVTGNQADKTLSILANHPLTEDRLKHLSDENRPASGPPLLTTSEWAALKAVCKSGS</sequence>
<organism evidence="11 12">
    <name type="scientific">Bradyrhizobium erythrophlei</name>
    <dbReference type="NCBI Taxonomy" id="1437360"/>
    <lineage>
        <taxon>Bacteria</taxon>
        <taxon>Pseudomonadati</taxon>
        <taxon>Pseudomonadota</taxon>
        <taxon>Alphaproteobacteria</taxon>
        <taxon>Hyphomicrobiales</taxon>
        <taxon>Nitrobacteraceae</taxon>
        <taxon>Bradyrhizobium</taxon>
    </lineage>
</organism>
<accession>A0A1M7U7R4</accession>
<keyword evidence="2" id="KW-0479">Metal-binding</keyword>
<feature type="transmembrane region" description="Helical" evidence="8">
    <location>
        <begin position="113"/>
        <end position="135"/>
    </location>
</feature>
<dbReference type="OrthoDB" id="9810445at2"/>
<keyword evidence="8" id="KW-0812">Transmembrane</keyword>
<evidence type="ECO:0000256" key="5">
    <source>
        <dbReference type="ARBA" id="ARBA00023049"/>
    </source>
</evidence>
<keyword evidence="12" id="KW-1185">Reference proteome</keyword>
<dbReference type="InterPro" id="IPR051156">
    <property type="entry name" value="Mito/Outer_Membr_Metalloprot"/>
</dbReference>
<dbReference type="GO" id="GO:0046872">
    <property type="term" value="F:metal ion binding"/>
    <property type="evidence" value="ECO:0007669"/>
    <property type="project" value="UniProtKB-KW"/>
</dbReference>
<comment type="cofactor">
    <cofactor evidence="6">
        <name>Zn(2+)</name>
        <dbReference type="ChEBI" id="CHEBI:29105"/>
    </cofactor>
    <text evidence="6">Binds 1 zinc ion per subunit.</text>
</comment>
<keyword evidence="3 6" id="KW-0378">Hydrolase</keyword>
<comment type="similarity">
    <text evidence="6">Belongs to the peptidase M48 family.</text>
</comment>
<dbReference type="GO" id="GO:0016020">
    <property type="term" value="C:membrane"/>
    <property type="evidence" value="ECO:0007669"/>
    <property type="project" value="TreeGrafter"/>
</dbReference>
<evidence type="ECO:0000313" key="12">
    <source>
        <dbReference type="Proteomes" id="UP000184096"/>
    </source>
</evidence>
<dbReference type="AlphaFoldDB" id="A0A1M7U7R4"/>
<dbReference type="PANTHER" id="PTHR22726">
    <property type="entry name" value="METALLOENDOPEPTIDASE OMA1"/>
    <property type="match status" value="1"/>
</dbReference>
<dbReference type="InterPro" id="IPR001915">
    <property type="entry name" value="Peptidase_M48"/>
</dbReference>
<keyword evidence="8" id="KW-1133">Transmembrane helix</keyword>
<evidence type="ECO:0000256" key="8">
    <source>
        <dbReference type="SAM" id="Phobius"/>
    </source>
</evidence>
<feature type="region of interest" description="Disordered" evidence="7">
    <location>
        <begin position="1"/>
        <end position="25"/>
    </location>
</feature>
<keyword evidence="1 6" id="KW-0645">Protease</keyword>
<keyword evidence="5 6" id="KW-0482">Metalloprotease</keyword>
<dbReference type="GO" id="GO:0004222">
    <property type="term" value="F:metalloendopeptidase activity"/>
    <property type="evidence" value="ECO:0007669"/>
    <property type="project" value="InterPro"/>
</dbReference>
<dbReference type="PANTHER" id="PTHR22726:SF1">
    <property type="entry name" value="METALLOENDOPEPTIDASE OMA1, MITOCHONDRIAL"/>
    <property type="match status" value="1"/>
</dbReference>
<dbReference type="GO" id="GO:0051603">
    <property type="term" value="P:proteolysis involved in protein catabolic process"/>
    <property type="evidence" value="ECO:0007669"/>
    <property type="project" value="TreeGrafter"/>
</dbReference>
<proteinExistence type="inferred from homology"/>
<feature type="domain" description="DUF7092" evidence="10">
    <location>
        <begin position="27"/>
        <end position="97"/>
    </location>
</feature>
<evidence type="ECO:0000256" key="1">
    <source>
        <dbReference type="ARBA" id="ARBA00022670"/>
    </source>
</evidence>
<dbReference type="Gene3D" id="3.30.2010.10">
    <property type="entry name" value="Metalloproteases ('zincins'), catalytic domain"/>
    <property type="match status" value="1"/>
</dbReference>
<dbReference type="InterPro" id="IPR055518">
    <property type="entry name" value="DUF7092"/>
</dbReference>
<name>A0A1M7U7R4_9BRAD</name>
<keyword evidence="8" id="KW-0472">Membrane</keyword>
<dbReference type="RefSeq" id="WP_083587651.1">
    <property type="nucleotide sequence ID" value="NZ_LT670849.1"/>
</dbReference>
<dbReference type="Pfam" id="PF23368">
    <property type="entry name" value="DUF7092"/>
    <property type="match status" value="1"/>
</dbReference>
<gene>
    <name evidence="11" type="ORF">SAMN05444170_3904</name>
</gene>
<evidence type="ECO:0000313" key="11">
    <source>
        <dbReference type="EMBL" id="SHN79069.1"/>
    </source>
</evidence>
<evidence type="ECO:0000256" key="3">
    <source>
        <dbReference type="ARBA" id="ARBA00022801"/>
    </source>
</evidence>
<keyword evidence="4 6" id="KW-0862">Zinc</keyword>
<dbReference type="Pfam" id="PF01435">
    <property type="entry name" value="Peptidase_M48"/>
    <property type="match status" value="1"/>
</dbReference>
<dbReference type="EMBL" id="LT670849">
    <property type="protein sequence ID" value="SHN79069.1"/>
    <property type="molecule type" value="Genomic_DNA"/>
</dbReference>
<evidence type="ECO:0000256" key="6">
    <source>
        <dbReference type="RuleBase" id="RU003983"/>
    </source>
</evidence>
<evidence type="ECO:0000259" key="9">
    <source>
        <dbReference type="Pfam" id="PF01435"/>
    </source>
</evidence>
<evidence type="ECO:0000256" key="7">
    <source>
        <dbReference type="SAM" id="MobiDB-lite"/>
    </source>
</evidence>
<feature type="domain" description="Peptidase M48" evidence="9">
    <location>
        <begin position="182"/>
        <end position="348"/>
    </location>
</feature>
<dbReference type="CDD" id="cd07332">
    <property type="entry name" value="M48C_Oma1_like"/>
    <property type="match status" value="1"/>
</dbReference>